<name>A0ABY7NQF1_9SPHN</name>
<dbReference type="EMBL" id="CP115174">
    <property type="protein sequence ID" value="WBO23769.1"/>
    <property type="molecule type" value="Genomic_DNA"/>
</dbReference>
<gene>
    <name evidence="2" type="ORF">PBT88_06500</name>
</gene>
<evidence type="ECO:0000313" key="3">
    <source>
        <dbReference type="Proteomes" id="UP001210865"/>
    </source>
</evidence>
<protein>
    <submittedName>
        <fullName evidence="2">Uncharacterized protein</fullName>
    </submittedName>
</protein>
<dbReference type="Proteomes" id="UP001210865">
    <property type="component" value="Chromosome"/>
</dbReference>
<organism evidence="2 3">
    <name type="scientific">Sphingomonas abietis</name>
    <dbReference type="NCBI Taxonomy" id="3012344"/>
    <lineage>
        <taxon>Bacteria</taxon>
        <taxon>Pseudomonadati</taxon>
        <taxon>Pseudomonadota</taxon>
        <taxon>Alphaproteobacteria</taxon>
        <taxon>Sphingomonadales</taxon>
        <taxon>Sphingomonadaceae</taxon>
        <taxon>Sphingomonas</taxon>
    </lineage>
</organism>
<feature type="signal peptide" evidence="1">
    <location>
        <begin position="1"/>
        <end position="22"/>
    </location>
</feature>
<reference evidence="2 3" key="1">
    <citation type="submission" date="2022-12" db="EMBL/GenBank/DDBJ databases">
        <title>Sphingomonas abieness sp. nov., an endophytic bacterium isolated from Abies koreana.</title>
        <authorList>
            <person name="Jiang L."/>
            <person name="Lee J."/>
        </authorList>
    </citation>
    <scope>NUCLEOTIDE SEQUENCE [LARGE SCALE GENOMIC DNA]</scope>
    <source>
        <strain evidence="3">PAMB 00755</strain>
    </source>
</reference>
<evidence type="ECO:0000256" key="1">
    <source>
        <dbReference type="SAM" id="SignalP"/>
    </source>
</evidence>
<feature type="chain" id="PRO_5045976155" evidence="1">
    <location>
        <begin position="23"/>
        <end position="95"/>
    </location>
</feature>
<dbReference type="RefSeq" id="WP_270078400.1">
    <property type="nucleotide sequence ID" value="NZ_CP115174.1"/>
</dbReference>
<accession>A0ABY7NQF1</accession>
<keyword evidence="3" id="KW-1185">Reference proteome</keyword>
<sequence length="95" mass="9492">MIRLPPIATALLLPTAAWPALAQHQQPAGHGATAGRSPHQAYRPIATAKPCGIAMHSLPGGKLPVFGMPAQSTAACVDGGIASAAGTSARIHAPD</sequence>
<evidence type="ECO:0000313" key="2">
    <source>
        <dbReference type="EMBL" id="WBO23769.1"/>
    </source>
</evidence>
<proteinExistence type="predicted"/>
<keyword evidence="1" id="KW-0732">Signal</keyword>